<dbReference type="PROSITE" id="PS51186">
    <property type="entry name" value="GNAT"/>
    <property type="match status" value="1"/>
</dbReference>
<comment type="caution">
    <text evidence="2">The sequence shown here is derived from an EMBL/GenBank/DDBJ whole genome shotgun (WGS) entry which is preliminary data.</text>
</comment>
<dbReference type="Proteomes" id="UP000679749">
    <property type="component" value="Unassembled WGS sequence"/>
</dbReference>
<accession>A0A942YTR8</accession>
<dbReference type="RefSeq" id="WP_213115751.1">
    <property type="nucleotide sequence ID" value="NZ_JAGYPF010000001.1"/>
</dbReference>
<protein>
    <submittedName>
        <fullName evidence="2">GNAT family N-acetyltransferase</fullName>
    </submittedName>
</protein>
<dbReference type="EMBL" id="JAGYPF010000001">
    <property type="protein sequence ID" value="MBS4211215.1"/>
    <property type="molecule type" value="Genomic_DNA"/>
</dbReference>
<evidence type="ECO:0000313" key="2">
    <source>
        <dbReference type="EMBL" id="MBS4211215.1"/>
    </source>
</evidence>
<keyword evidence="3" id="KW-1185">Reference proteome</keyword>
<dbReference type="Gene3D" id="3.40.630.30">
    <property type="match status" value="1"/>
</dbReference>
<organism evidence="2 3">
    <name type="scientific">Neobacillus rhizophilus</name>
    <dbReference type="NCBI Taxonomy" id="2833579"/>
    <lineage>
        <taxon>Bacteria</taxon>
        <taxon>Bacillati</taxon>
        <taxon>Bacillota</taxon>
        <taxon>Bacilli</taxon>
        <taxon>Bacillales</taxon>
        <taxon>Bacillaceae</taxon>
        <taxon>Neobacillus</taxon>
    </lineage>
</organism>
<evidence type="ECO:0000259" key="1">
    <source>
        <dbReference type="PROSITE" id="PS51186"/>
    </source>
</evidence>
<dbReference type="AlphaFoldDB" id="A0A942YTR8"/>
<dbReference type="GO" id="GO:0016747">
    <property type="term" value="F:acyltransferase activity, transferring groups other than amino-acyl groups"/>
    <property type="evidence" value="ECO:0007669"/>
    <property type="project" value="InterPro"/>
</dbReference>
<sequence>MNSLFSKVLELDIAYLDTFTNRIDTSWGYLFHNENQPVYYDANHAHIHEAPSDPKSVIEEVLDFYQKRNLTPRFYIFNIENQGPLIKELYASGFRYEELVSPVQLWNKELATRQQNNRIQIERVTEANYTDALEIECQIKEFGGRGVREKAFAEEFKHPAFSRYLLKLDGTACSTACLFKHGNQVRLEHVATLEEYRGKGLIGDLIYFLQEEVNKKGLENLWVFPINEQVENVYAKYGFQSLGKFITGHAFLSGKSVMEIRGS</sequence>
<dbReference type="Pfam" id="PF00583">
    <property type="entry name" value="Acetyltransf_1"/>
    <property type="match status" value="1"/>
</dbReference>
<dbReference type="InterPro" id="IPR000182">
    <property type="entry name" value="GNAT_dom"/>
</dbReference>
<name>A0A942YTR8_9BACI</name>
<dbReference type="InterPro" id="IPR016181">
    <property type="entry name" value="Acyl_CoA_acyltransferase"/>
</dbReference>
<evidence type="ECO:0000313" key="3">
    <source>
        <dbReference type="Proteomes" id="UP000679749"/>
    </source>
</evidence>
<dbReference type="SUPFAM" id="SSF55729">
    <property type="entry name" value="Acyl-CoA N-acyltransferases (Nat)"/>
    <property type="match status" value="1"/>
</dbReference>
<proteinExistence type="predicted"/>
<gene>
    <name evidence="2" type="ORF">KHA99_01955</name>
</gene>
<feature type="domain" description="N-acetyltransferase" evidence="1">
    <location>
        <begin position="119"/>
        <end position="258"/>
    </location>
</feature>
<reference evidence="2" key="1">
    <citation type="submission" date="2021-05" db="EMBL/GenBank/DDBJ databases">
        <title>Novel Bacillus species.</title>
        <authorList>
            <person name="Liu G."/>
        </authorList>
    </citation>
    <scope>NUCLEOTIDE SEQUENCE</scope>
    <source>
        <strain evidence="2">FJAT-49825</strain>
    </source>
</reference>